<evidence type="ECO:0000313" key="2">
    <source>
        <dbReference type="EMBL" id="RWS00308.1"/>
    </source>
</evidence>
<dbReference type="AlphaFoldDB" id="A0A3S3S445"/>
<dbReference type="OrthoDB" id="6409202at2759"/>
<dbReference type="Pfam" id="PF00059">
    <property type="entry name" value="Lectin_C"/>
    <property type="match status" value="1"/>
</dbReference>
<sequence length="219" mass="25914">MASVYENYRLCASLNATMVSIHSNFELSFVRSLLILNGDYDFWYWLGGIQVADRLSSFAWTDGSVFNYSRWDENHPNREKNFRCLAINMHIEHNWHSTPCNHSHRQLCQKSRELKNVFYDTEYPEYFIGGLLKNQEIISKKLAKIEQILTEITKNKNVSQMFDMRIEVNSVNNDEQEIKNPRFEALKSEKDECEGAYTDSWVKCERLKQRSNQTDARLY</sequence>
<dbReference type="Proteomes" id="UP000285301">
    <property type="component" value="Unassembled WGS sequence"/>
</dbReference>
<dbReference type="InterPro" id="IPR016187">
    <property type="entry name" value="CTDL_fold"/>
</dbReference>
<gene>
    <name evidence="4" type="ORF">B4U79_18092</name>
    <name evidence="3" type="ORF">B4U79_18665</name>
    <name evidence="2" type="ORF">B4U79_18688</name>
</gene>
<feature type="domain" description="C-type lectin" evidence="1">
    <location>
        <begin position="11"/>
        <end position="109"/>
    </location>
</feature>
<dbReference type="CDD" id="cd00037">
    <property type="entry name" value="CLECT"/>
    <property type="match status" value="1"/>
</dbReference>
<dbReference type="InterPro" id="IPR016186">
    <property type="entry name" value="C-type_lectin-like/link_sf"/>
</dbReference>
<protein>
    <submittedName>
        <fullName evidence="4">Type-2 ice-structuring protein-like protein</fullName>
    </submittedName>
</protein>
<evidence type="ECO:0000313" key="4">
    <source>
        <dbReference type="EMBL" id="RWS10110.1"/>
    </source>
</evidence>
<name>A0A3S3S445_9ACAR</name>
<dbReference type="PANTHER" id="PTHR22803">
    <property type="entry name" value="MANNOSE, PHOSPHOLIPASE, LECTIN RECEPTOR RELATED"/>
    <property type="match status" value="1"/>
</dbReference>
<evidence type="ECO:0000259" key="1">
    <source>
        <dbReference type="PROSITE" id="PS50041"/>
    </source>
</evidence>
<dbReference type="SUPFAM" id="SSF56436">
    <property type="entry name" value="C-type lectin-like"/>
    <property type="match status" value="1"/>
</dbReference>
<dbReference type="EMBL" id="NCKU01011822">
    <property type="protein sequence ID" value="RWS00308.1"/>
    <property type="molecule type" value="Genomic_DNA"/>
</dbReference>
<accession>A0A3S3S445</accession>
<dbReference type="PROSITE" id="PS50041">
    <property type="entry name" value="C_TYPE_LECTIN_2"/>
    <property type="match status" value="1"/>
</dbReference>
<dbReference type="SMART" id="SM00034">
    <property type="entry name" value="CLECT"/>
    <property type="match status" value="1"/>
</dbReference>
<organism evidence="4 5">
    <name type="scientific">Dinothrombium tinctorium</name>
    <dbReference type="NCBI Taxonomy" id="1965070"/>
    <lineage>
        <taxon>Eukaryota</taxon>
        <taxon>Metazoa</taxon>
        <taxon>Ecdysozoa</taxon>
        <taxon>Arthropoda</taxon>
        <taxon>Chelicerata</taxon>
        <taxon>Arachnida</taxon>
        <taxon>Acari</taxon>
        <taxon>Acariformes</taxon>
        <taxon>Trombidiformes</taxon>
        <taxon>Prostigmata</taxon>
        <taxon>Anystina</taxon>
        <taxon>Parasitengona</taxon>
        <taxon>Trombidioidea</taxon>
        <taxon>Trombidiidae</taxon>
        <taxon>Dinothrombium</taxon>
    </lineage>
</organism>
<dbReference type="EMBL" id="NCKU01011298">
    <property type="protein sequence ID" value="RWS00492.1"/>
    <property type="molecule type" value="Genomic_DNA"/>
</dbReference>
<dbReference type="InterPro" id="IPR050111">
    <property type="entry name" value="C-type_lectin/snaclec_domain"/>
</dbReference>
<evidence type="ECO:0000313" key="3">
    <source>
        <dbReference type="EMBL" id="RWS00492.1"/>
    </source>
</evidence>
<keyword evidence="5" id="KW-1185">Reference proteome</keyword>
<dbReference type="Gene3D" id="3.10.100.10">
    <property type="entry name" value="Mannose-Binding Protein A, subunit A"/>
    <property type="match status" value="1"/>
</dbReference>
<dbReference type="InterPro" id="IPR001304">
    <property type="entry name" value="C-type_lectin-like"/>
</dbReference>
<evidence type="ECO:0000313" key="5">
    <source>
        <dbReference type="Proteomes" id="UP000285301"/>
    </source>
</evidence>
<dbReference type="EMBL" id="NCKU01002221">
    <property type="protein sequence ID" value="RWS10110.1"/>
    <property type="molecule type" value="Genomic_DNA"/>
</dbReference>
<proteinExistence type="predicted"/>
<dbReference type="STRING" id="1965070.A0A3S3S445"/>
<reference evidence="4 5" key="1">
    <citation type="journal article" date="2018" name="Gigascience">
        <title>Genomes of trombidid mites reveal novel predicted allergens and laterally-transferred genes associated with secondary metabolism.</title>
        <authorList>
            <person name="Dong X."/>
            <person name="Chaisiri K."/>
            <person name="Xia D."/>
            <person name="Armstrong S.D."/>
            <person name="Fang Y."/>
            <person name="Donnelly M.J."/>
            <person name="Kadowaki T."/>
            <person name="McGarry J.W."/>
            <person name="Darby A.C."/>
            <person name="Makepeace B.L."/>
        </authorList>
    </citation>
    <scope>NUCLEOTIDE SEQUENCE [LARGE SCALE GENOMIC DNA]</scope>
    <source>
        <strain evidence="4">UoL-WK</strain>
    </source>
</reference>
<reference evidence="4" key="2">
    <citation type="submission" date="2018-11" db="EMBL/GenBank/DDBJ databases">
        <title>Trombidioid mite genomics.</title>
        <authorList>
            <person name="Dong X."/>
        </authorList>
    </citation>
    <scope>NUCLEOTIDE SEQUENCE</scope>
    <source>
        <strain evidence="4">UoL-WK</strain>
    </source>
</reference>
<comment type="caution">
    <text evidence="4">The sequence shown here is derived from an EMBL/GenBank/DDBJ whole genome shotgun (WGS) entry which is preliminary data.</text>
</comment>